<sequence>MQNLEHTWQEPPNLSLLNAISSATNGIQKYYDTPDHNGFEPTLPWRSAAQLATINWIRETNPDAEDFRTALETIASDGSIFGCSAFEFALVTHYNESQLMNNPLHNQLLVAQETRTTDSRGRRHFGDALVTEPYEQFENISLVDRAMRLAWSNACPRPISYLSRIQSEGLSIPSIPYQPRVVPELSPRFESLDPTLQVFVWDYARCNKLWLAMVDIISRENVSLYHELMHSREELPDSEEAIKSLPFRVNGQRQIRFIALSQSYPVISAIWERFDTHCKDGDYRLAELEFDNDLTRLVDLIPQVSTLAKLQDSFLRQSSL</sequence>
<dbReference type="Proteomes" id="UP000230796">
    <property type="component" value="Unassembled WGS sequence"/>
</dbReference>
<dbReference type="EMBL" id="PFAF01000042">
    <property type="protein sequence ID" value="PIR98953.1"/>
    <property type="molecule type" value="Genomic_DNA"/>
</dbReference>
<reference evidence="2" key="1">
    <citation type="submission" date="2017-09" db="EMBL/GenBank/DDBJ databases">
        <title>Depth-based differentiation of microbial function through sediment-hosted aquifers and enrichment of novel symbionts in the deep terrestrial subsurface.</title>
        <authorList>
            <person name="Probst A.J."/>
            <person name="Ladd B."/>
            <person name="Jarett J.K."/>
            <person name="Geller-Mcgrath D.E."/>
            <person name="Sieber C.M.K."/>
            <person name="Emerson J.B."/>
            <person name="Anantharaman K."/>
            <person name="Thomas B.C."/>
            <person name="Malmstrom R."/>
            <person name="Stieglmeier M."/>
            <person name="Klingl A."/>
            <person name="Woyke T."/>
            <person name="Ryan C.M."/>
            <person name="Banfield J.F."/>
        </authorList>
    </citation>
    <scope>NUCLEOTIDE SEQUENCE [LARGE SCALE GENOMIC DNA]</scope>
</reference>
<protein>
    <submittedName>
        <fullName evidence="1">Uncharacterized protein</fullName>
    </submittedName>
</protein>
<comment type="caution">
    <text evidence="1">The sequence shown here is derived from an EMBL/GenBank/DDBJ whole genome shotgun (WGS) entry which is preliminary data.</text>
</comment>
<accession>A0A2H0VIP5</accession>
<organism evidence="1 2">
    <name type="scientific">Candidatus Collierbacteria bacterium CG10_big_fil_rev_8_21_14_0_10_44_9</name>
    <dbReference type="NCBI Taxonomy" id="1974535"/>
    <lineage>
        <taxon>Bacteria</taxon>
        <taxon>Candidatus Collieribacteriota</taxon>
    </lineage>
</organism>
<evidence type="ECO:0000313" key="1">
    <source>
        <dbReference type="EMBL" id="PIR98953.1"/>
    </source>
</evidence>
<proteinExistence type="predicted"/>
<dbReference type="AlphaFoldDB" id="A0A2H0VIP5"/>
<gene>
    <name evidence="1" type="ORF">COT87_02110</name>
</gene>
<name>A0A2H0VIP5_9BACT</name>
<evidence type="ECO:0000313" key="2">
    <source>
        <dbReference type="Proteomes" id="UP000230796"/>
    </source>
</evidence>